<dbReference type="AlphaFoldDB" id="A0A085N4Q0"/>
<name>A0A085N4Q0_9BILA</name>
<dbReference type="Proteomes" id="UP000030758">
    <property type="component" value="Unassembled WGS sequence"/>
</dbReference>
<gene>
    <name evidence="1" type="ORF">M514_14159</name>
</gene>
<evidence type="ECO:0000313" key="1">
    <source>
        <dbReference type="EMBL" id="KFD64446.1"/>
    </source>
</evidence>
<accession>A0A085N4Q0</accession>
<organism evidence="1">
    <name type="scientific">Trichuris suis</name>
    <name type="common">pig whipworm</name>
    <dbReference type="NCBI Taxonomy" id="68888"/>
    <lineage>
        <taxon>Eukaryota</taxon>
        <taxon>Metazoa</taxon>
        <taxon>Ecdysozoa</taxon>
        <taxon>Nematoda</taxon>
        <taxon>Enoplea</taxon>
        <taxon>Dorylaimia</taxon>
        <taxon>Trichinellida</taxon>
        <taxon>Trichuridae</taxon>
        <taxon>Trichuris</taxon>
    </lineage>
</organism>
<dbReference type="EMBL" id="KL367555">
    <property type="protein sequence ID" value="KFD64446.1"/>
    <property type="molecule type" value="Genomic_DNA"/>
</dbReference>
<sequence length="130" mass="14383">MGTAAQRPGVANTFLVSSQDNVHPIHCANVQCTRSHIVPGPHVRLRDPAVAAPNELHHSIQYGATGSPTQAHGPQMIDVRGRNDAYRNHQTTYRETVQRESCRLREYPSMCSQETARVPADPLCGKKLVY</sequence>
<proteinExistence type="predicted"/>
<reference evidence="1" key="1">
    <citation type="journal article" date="2014" name="Nat. Genet.">
        <title>Genome and transcriptome of the porcine whipworm Trichuris suis.</title>
        <authorList>
            <person name="Jex A.R."/>
            <person name="Nejsum P."/>
            <person name="Schwarz E.M."/>
            <person name="Hu L."/>
            <person name="Young N.D."/>
            <person name="Hall R.S."/>
            <person name="Korhonen P.K."/>
            <person name="Liao S."/>
            <person name="Thamsborg S."/>
            <person name="Xia J."/>
            <person name="Xu P."/>
            <person name="Wang S."/>
            <person name="Scheerlinck J.P."/>
            <person name="Hofmann A."/>
            <person name="Sternberg P.W."/>
            <person name="Wang J."/>
            <person name="Gasser R.B."/>
        </authorList>
    </citation>
    <scope>NUCLEOTIDE SEQUENCE [LARGE SCALE GENOMIC DNA]</scope>
    <source>
        <strain evidence="1">DCEP-RM93F</strain>
    </source>
</reference>
<protein>
    <submittedName>
        <fullName evidence="1">Uncharacterized protein</fullName>
    </submittedName>
</protein>